<dbReference type="InterPro" id="IPR001233">
    <property type="entry name" value="RtcB"/>
</dbReference>
<evidence type="ECO:0000256" key="13">
    <source>
        <dbReference type="PIRSR" id="PIRSR601233-2"/>
    </source>
</evidence>
<feature type="binding site" evidence="13">
    <location>
        <position position="497"/>
    </location>
    <ligand>
        <name>GMP</name>
        <dbReference type="ChEBI" id="CHEBI:58115"/>
    </ligand>
</feature>
<dbReference type="STRING" id="340102.Pars_0172"/>
<dbReference type="InterPro" id="IPR036025">
    <property type="entry name" value="RtcB-like_sf"/>
</dbReference>
<dbReference type="SUPFAM" id="SSF103365">
    <property type="entry name" value="Hypothetical protein PH1602"/>
    <property type="match status" value="1"/>
</dbReference>
<dbReference type="GO" id="GO:0046872">
    <property type="term" value="F:metal ion binding"/>
    <property type="evidence" value="ECO:0007669"/>
    <property type="project" value="UniProtKB-UniRule"/>
</dbReference>
<keyword evidence="5 13" id="KW-0547">Nucleotide-binding</keyword>
<dbReference type="PANTHER" id="PTHR11118:SF1">
    <property type="entry name" value="RNA-SPLICING LIGASE RTCB HOMOLOG"/>
    <property type="match status" value="1"/>
</dbReference>
<dbReference type="Pfam" id="PF01139">
    <property type="entry name" value="RtcB"/>
    <property type="match status" value="1"/>
</dbReference>
<evidence type="ECO:0000256" key="11">
    <source>
        <dbReference type="ARBA" id="ARBA00049514"/>
    </source>
</evidence>
<keyword evidence="4 14" id="KW-0479">Metal-binding</keyword>
<dbReference type="PhylomeDB" id="A4WHC0"/>
<dbReference type="KEGG" id="pas:Pars_0172"/>
<comment type="catalytic activity">
    <reaction evidence="10">
        <text>a 3'-end 3'-phospho-ribonucleotide-RNA + a 5'-end dephospho-ribonucleoside-RNA + GTP = a ribonucleotidyl-ribonucleotide-RNA + GMP + diphosphate</text>
        <dbReference type="Rhea" id="RHEA:68076"/>
        <dbReference type="Rhea" id="RHEA-COMP:10463"/>
        <dbReference type="Rhea" id="RHEA-COMP:13936"/>
        <dbReference type="Rhea" id="RHEA-COMP:17355"/>
        <dbReference type="ChEBI" id="CHEBI:33019"/>
        <dbReference type="ChEBI" id="CHEBI:37565"/>
        <dbReference type="ChEBI" id="CHEBI:58115"/>
        <dbReference type="ChEBI" id="CHEBI:83062"/>
        <dbReference type="ChEBI" id="CHEBI:138284"/>
        <dbReference type="ChEBI" id="CHEBI:173118"/>
        <dbReference type="EC" id="6.5.1.8"/>
    </reaction>
</comment>
<accession>A4WHC0</accession>
<dbReference type="GO" id="GO:0003972">
    <property type="term" value="F:RNA ligase (ATP) activity"/>
    <property type="evidence" value="ECO:0007669"/>
    <property type="project" value="TreeGrafter"/>
</dbReference>
<evidence type="ECO:0000256" key="10">
    <source>
        <dbReference type="ARBA" id="ARBA00047746"/>
    </source>
</evidence>
<organism evidence="16 17">
    <name type="scientific">Pyrobaculum arsenaticum (strain DSM 13514 / JCM 11321 / PZ6)</name>
    <dbReference type="NCBI Taxonomy" id="340102"/>
    <lineage>
        <taxon>Archaea</taxon>
        <taxon>Thermoproteota</taxon>
        <taxon>Thermoprotei</taxon>
        <taxon>Thermoproteales</taxon>
        <taxon>Thermoproteaceae</taxon>
        <taxon>Pyrobaculum</taxon>
    </lineage>
</organism>
<evidence type="ECO:0000256" key="8">
    <source>
        <dbReference type="ARBA" id="ARBA00033766"/>
    </source>
</evidence>
<evidence type="ECO:0000256" key="7">
    <source>
        <dbReference type="ARBA" id="ARBA00023211"/>
    </source>
</evidence>
<name>A4WHC0_PYRAR</name>
<dbReference type="PANTHER" id="PTHR11118">
    <property type="entry name" value="RNA-SPLICING LIGASE RTCB HOMOLOG"/>
    <property type="match status" value="1"/>
</dbReference>
<keyword evidence="7 14" id="KW-0464">Manganese</keyword>
<feature type="binding site" evidence="14">
    <location>
        <position position="344"/>
    </location>
    <ligand>
        <name>Mn(2+)</name>
        <dbReference type="ChEBI" id="CHEBI:29035"/>
        <label>2</label>
    </ligand>
</feature>
<feature type="binding site" evidence="13">
    <location>
        <begin position="421"/>
        <end position="424"/>
    </location>
    <ligand>
        <name>GMP</name>
        <dbReference type="ChEBI" id="CHEBI:58115"/>
    </ligand>
</feature>
<feature type="binding site" evidence="13">
    <location>
        <begin position="395"/>
        <end position="398"/>
    </location>
    <ligand>
        <name>GMP</name>
        <dbReference type="ChEBI" id="CHEBI:58115"/>
    </ligand>
</feature>
<evidence type="ECO:0000256" key="3">
    <source>
        <dbReference type="ARBA" id="ARBA00022598"/>
    </source>
</evidence>
<comment type="similarity">
    <text evidence="1 15">Belongs to the RtcB family.</text>
</comment>
<dbReference type="FunFam" id="3.90.1860.10:FF:000001">
    <property type="entry name" value="tRNA-splicing ligase RtcB homolog"/>
    <property type="match status" value="1"/>
</dbReference>
<feature type="binding site" evidence="13">
    <location>
        <begin position="344"/>
        <end position="345"/>
    </location>
    <ligand>
        <name>GMP</name>
        <dbReference type="ChEBI" id="CHEBI:58115"/>
    </ligand>
</feature>
<evidence type="ECO:0000256" key="5">
    <source>
        <dbReference type="ARBA" id="ARBA00022741"/>
    </source>
</evidence>
<evidence type="ECO:0000256" key="12">
    <source>
        <dbReference type="PIRSR" id="PIRSR601233-1"/>
    </source>
</evidence>
<reference evidence="16 17" key="1">
    <citation type="submission" date="2007-04" db="EMBL/GenBank/DDBJ databases">
        <title>Complete sequence of Pyrobaculum arsenaticum DSM 13514.</title>
        <authorList>
            <consortium name="US DOE Joint Genome Institute"/>
            <person name="Copeland A."/>
            <person name="Lucas S."/>
            <person name="Lapidus A."/>
            <person name="Barry K."/>
            <person name="Glavina del Rio T."/>
            <person name="Dalin E."/>
            <person name="Tice H."/>
            <person name="Pitluck S."/>
            <person name="Chain P."/>
            <person name="Malfatti S."/>
            <person name="Shin M."/>
            <person name="Vergez L."/>
            <person name="Schmutz J."/>
            <person name="Larimer F."/>
            <person name="Land M."/>
            <person name="Hauser L."/>
            <person name="Kyrpides N."/>
            <person name="Mikhailova N."/>
            <person name="Cozen A.E."/>
            <person name="Fitz-Gibbon S.T."/>
            <person name="House C.H."/>
            <person name="Saltikov C."/>
            <person name="Lowe T.M."/>
            <person name="Richardson P."/>
        </authorList>
    </citation>
    <scope>NUCLEOTIDE SEQUENCE [LARGE SCALE GENOMIC DNA]</scope>
    <source>
        <strain evidence="17">ATCC 700994 / DSM 13514 / JCM 11321 / PZ6</strain>
    </source>
</reference>
<feature type="binding site" evidence="14">
    <location>
        <position position="251"/>
    </location>
    <ligand>
        <name>Mn(2+)</name>
        <dbReference type="ChEBI" id="CHEBI:29035"/>
        <label>2</label>
    </ligand>
</feature>
<dbReference type="Gene3D" id="3.90.1860.10">
    <property type="entry name" value="tRNA-splicing ligase RtcB"/>
    <property type="match status" value="1"/>
</dbReference>
<sequence length="498" mass="55485">MCLVKVLNTKMWAHMRNIPINRVSDYIWEIPAGVKPCQKVPVRIYADSVLLEKMKTDMTLEQGINVGCLPGIYKWSIVLPDAHQGYGFPIGGVAAIDAEEGVISPGGIGYDINCGVRVLRTNLTEQEVRPKLKELVDTIFRLVPPGVGGTGHLRLSPGEFERVLAEGVEWAVQKGYGWAEDMEYIEERGSWKLADPSKVSEKAKARGRDQLGTLGSGNHFLEIQVVDKIYDEKVAKLFGIEREGQVVVMIHTGSRGFGHQVATDYLLIMERKMRQWGLNLPDRELAAAPLKDKVAEDYIKAMASAANFAWTNRHIIMHWVREAFKKVFGSIEKVGLEIVYDVAHNIAKLEEHVVDEKGTVKKVWVHRKGATRAFPPGRPEIPAKYREVGQPVLIPGSMGTASWILVGTHDSMRLTFGTAPHGAGRVLSREAAIRMYPPHKVQEEMSKRGIIVRSAETEVISEEAPWAYKDVDRVVEAAHQVGFARKVVRQRPIGVVKG</sequence>
<dbReference type="GO" id="GO:0006388">
    <property type="term" value="P:tRNA splicing, via endonucleolytic cleavage and ligation"/>
    <property type="evidence" value="ECO:0007669"/>
    <property type="project" value="UniProtKB-ARBA"/>
</dbReference>
<comment type="function">
    <text evidence="9">Essential for tRNA splicing and maturation. Acts by directly joining spliced tRNA halves to mature-sized tRNAs. Joins RNA with 2',3'-cyclic-phosphate or 3'-phosphate ends to RNA with 5'-hydroxy ends.</text>
</comment>
<evidence type="ECO:0000313" key="17">
    <source>
        <dbReference type="Proteomes" id="UP000001567"/>
    </source>
</evidence>
<dbReference type="HOGENOM" id="CLU_022279_0_1_2"/>
<feature type="active site" description="GMP-histidine intermediate" evidence="12">
    <location>
        <position position="421"/>
    </location>
</feature>
<comment type="catalytic activity">
    <reaction evidence="11">
        <text>a 3'-end 2',3'-cyclophospho-ribonucleotide-RNA + a 5'-end dephospho-ribonucleoside-RNA + GTP + H2O = a ribonucleotidyl-ribonucleotide-RNA + GMP + diphosphate + H(+)</text>
        <dbReference type="Rhea" id="RHEA:68080"/>
        <dbReference type="Rhea" id="RHEA-COMP:10464"/>
        <dbReference type="Rhea" id="RHEA-COMP:13936"/>
        <dbReference type="Rhea" id="RHEA-COMP:17355"/>
        <dbReference type="ChEBI" id="CHEBI:15377"/>
        <dbReference type="ChEBI" id="CHEBI:15378"/>
        <dbReference type="ChEBI" id="CHEBI:33019"/>
        <dbReference type="ChEBI" id="CHEBI:37565"/>
        <dbReference type="ChEBI" id="CHEBI:58115"/>
        <dbReference type="ChEBI" id="CHEBI:83064"/>
        <dbReference type="ChEBI" id="CHEBI:138284"/>
        <dbReference type="ChEBI" id="CHEBI:173118"/>
        <dbReference type="EC" id="6.5.1.8"/>
    </reaction>
</comment>
<proteinExistence type="inferred from homology"/>
<feature type="binding site" evidence="13">
    <location>
        <position position="402"/>
    </location>
    <ligand>
        <name>GMP</name>
        <dbReference type="ChEBI" id="CHEBI:58115"/>
    </ligand>
</feature>
<evidence type="ECO:0000256" key="9">
    <source>
        <dbReference type="ARBA" id="ARBA00045316"/>
    </source>
</evidence>
<dbReference type="EMBL" id="CP000660">
    <property type="protein sequence ID" value="ABP49787.1"/>
    <property type="molecule type" value="Genomic_DNA"/>
</dbReference>
<dbReference type="GO" id="GO:0005525">
    <property type="term" value="F:GTP binding"/>
    <property type="evidence" value="ECO:0007669"/>
    <property type="project" value="UniProtKB-KW"/>
</dbReference>
<protein>
    <recommendedName>
        <fullName evidence="8 15">tRNA-splicing ligase RtcB</fullName>
        <ecNumber evidence="15">6.5.1.-</ecNumber>
    </recommendedName>
</protein>
<evidence type="ECO:0000256" key="1">
    <source>
        <dbReference type="ARBA" id="ARBA00008071"/>
    </source>
</evidence>
<evidence type="ECO:0000256" key="4">
    <source>
        <dbReference type="ARBA" id="ARBA00022723"/>
    </source>
</evidence>
<feature type="binding site" evidence="13">
    <location>
        <begin position="218"/>
        <end position="222"/>
    </location>
    <ligand>
        <name>GMP</name>
        <dbReference type="ChEBI" id="CHEBI:58115"/>
    </ligand>
</feature>
<comment type="subunit">
    <text evidence="2 15">Monomer.</text>
</comment>
<keyword evidence="3 15" id="KW-0436">Ligase</keyword>
<comment type="cofactor">
    <cofactor evidence="14 15">
        <name>Mn(2+)</name>
        <dbReference type="ChEBI" id="CHEBI:29035"/>
    </cofactor>
    <text evidence="14 15">Binds 2 manganese ions per subunit.</text>
</comment>
<evidence type="ECO:0000313" key="16">
    <source>
        <dbReference type="EMBL" id="ABP49787.1"/>
    </source>
</evidence>
<dbReference type="Proteomes" id="UP000001567">
    <property type="component" value="Chromosome"/>
</dbReference>
<dbReference type="EC" id="6.5.1.-" evidence="15"/>
<dbReference type="GO" id="GO:0170057">
    <property type="term" value="F:RNA ligase (GTP) activity"/>
    <property type="evidence" value="ECO:0007669"/>
    <property type="project" value="UniProtKB-EC"/>
</dbReference>
<keyword evidence="6 13" id="KW-0342">GTP-binding</keyword>
<evidence type="ECO:0000256" key="15">
    <source>
        <dbReference type="RuleBase" id="RU371113"/>
    </source>
</evidence>
<dbReference type="AlphaFoldDB" id="A4WHC0"/>
<gene>
    <name evidence="15" type="primary">rtcB</name>
    <name evidence="16" type="ordered locus">Pars_0172</name>
</gene>
<evidence type="ECO:0000256" key="2">
    <source>
        <dbReference type="ARBA" id="ARBA00011245"/>
    </source>
</evidence>
<evidence type="ECO:0000256" key="14">
    <source>
        <dbReference type="PIRSR" id="PIRSR601233-3"/>
    </source>
</evidence>
<evidence type="ECO:0000256" key="6">
    <source>
        <dbReference type="ARBA" id="ARBA00023134"/>
    </source>
</evidence>
<feature type="binding site" evidence="14">
    <location>
        <position position="111"/>
    </location>
    <ligand>
        <name>Mn(2+)</name>
        <dbReference type="ChEBI" id="CHEBI:29035"/>
        <label>1</label>
    </ligand>
</feature>
<feature type="binding site" evidence="14">
    <location>
        <position position="219"/>
    </location>
    <ligand>
        <name>Mn(2+)</name>
        <dbReference type="ChEBI" id="CHEBI:29035"/>
        <label>1</label>
    </ligand>
</feature>